<evidence type="ECO:0000256" key="5">
    <source>
        <dbReference type="SAM" id="MobiDB-lite"/>
    </source>
</evidence>
<feature type="domain" description="TEX10-like TPR repeats" evidence="7">
    <location>
        <begin position="504"/>
        <end position="644"/>
    </location>
</feature>
<dbReference type="STRING" id="4432.A0A1U8B7Y5"/>
<dbReference type="OrthoDB" id="361362at2759"/>
<dbReference type="InterPro" id="IPR011989">
    <property type="entry name" value="ARM-like"/>
</dbReference>
<dbReference type="eggNOG" id="KOG2149">
    <property type="taxonomic scope" value="Eukaryota"/>
</dbReference>
<evidence type="ECO:0000313" key="10">
    <source>
        <dbReference type="RefSeq" id="XP_010272091.1"/>
    </source>
</evidence>
<evidence type="ECO:0000256" key="4">
    <source>
        <dbReference type="ARBA" id="ARBA00023242"/>
    </source>
</evidence>
<dbReference type="PANTHER" id="PTHR16056">
    <property type="entry name" value="REGULATOR OF MICROTUBULE DYNAMICS PROTEIN"/>
    <property type="match status" value="1"/>
</dbReference>
<feature type="region of interest" description="Disordered" evidence="5">
    <location>
        <begin position="1"/>
        <end position="38"/>
    </location>
</feature>
<evidence type="ECO:0000313" key="8">
    <source>
        <dbReference type="Proteomes" id="UP000189703"/>
    </source>
</evidence>
<dbReference type="KEGG" id="nnu:104607981"/>
<evidence type="ECO:0000313" key="9">
    <source>
        <dbReference type="RefSeq" id="XP_010272090.1"/>
    </source>
</evidence>
<gene>
    <name evidence="9 10" type="primary">LOC104607981</name>
</gene>
<dbReference type="GO" id="GO:0005634">
    <property type="term" value="C:nucleus"/>
    <property type="evidence" value="ECO:0000318"/>
    <property type="project" value="GO_Central"/>
</dbReference>
<accession>A0A1U8B7Y5</accession>
<dbReference type="RefSeq" id="XP_010272090.1">
    <property type="nucleotide sequence ID" value="XM_010273788.2"/>
</dbReference>
<name>A0A1U8B7Y5_NELNU</name>
<dbReference type="InterPro" id="IPR024679">
    <property type="entry name" value="Ipi1_N"/>
</dbReference>
<dbReference type="SUPFAM" id="SSF48371">
    <property type="entry name" value="ARM repeat"/>
    <property type="match status" value="1"/>
</dbReference>
<dbReference type="InterPro" id="IPR016024">
    <property type="entry name" value="ARM-type_fold"/>
</dbReference>
<dbReference type="Pfam" id="PF12333">
    <property type="entry name" value="Ipi1_N"/>
    <property type="match status" value="1"/>
</dbReference>
<feature type="compositionally biased region" description="Low complexity" evidence="5">
    <location>
        <begin position="1"/>
        <end position="10"/>
    </location>
</feature>
<dbReference type="FunFam" id="1.25.10.10:FF:000348">
    <property type="entry name" value="uncharacterized protein LOC106763108 isoform X2"/>
    <property type="match status" value="1"/>
</dbReference>
<evidence type="ECO:0000256" key="3">
    <source>
        <dbReference type="ARBA" id="ARBA00006427"/>
    </source>
</evidence>
<evidence type="ECO:0000259" key="6">
    <source>
        <dbReference type="Pfam" id="PF12333"/>
    </source>
</evidence>
<reference evidence="9 10" key="1">
    <citation type="submission" date="2025-04" db="UniProtKB">
        <authorList>
            <consortium name="RefSeq"/>
        </authorList>
    </citation>
    <scope>IDENTIFICATION</scope>
</reference>
<protein>
    <submittedName>
        <fullName evidence="9 10">Testis-expressed sequence 10 protein homolog isoform X1</fullName>
    </submittedName>
</protein>
<dbReference type="OMA" id="MILDQDI"/>
<feature type="domain" description="Pre-rRNA-processing protein Ipi1 N-terminal" evidence="6">
    <location>
        <begin position="149"/>
        <end position="209"/>
    </location>
</feature>
<dbReference type="PANTHER" id="PTHR16056:SF2">
    <property type="entry name" value="TESTIS-EXPRESSED PROTEIN 10"/>
    <property type="match status" value="1"/>
</dbReference>
<dbReference type="Pfam" id="PF25781">
    <property type="entry name" value="TPR_TEX10"/>
    <property type="match status" value="1"/>
</dbReference>
<dbReference type="Gene3D" id="1.25.10.10">
    <property type="entry name" value="Leucine-rich Repeat Variant"/>
    <property type="match status" value="1"/>
</dbReference>
<comment type="similarity">
    <text evidence="3">Belongs to the IPI1/TEX10 family.</text>
</comment>
<comment type="subcellular location">
    <subcellularLocation>
        <location evidence="1">Nucleus</location>
        <location evidence="1">Nucleolus</location>
    </subcellularLocation>
    <subcellularLocation>
        <location evidence="2">Nucleus</location>
        <location evidence="2">Nucleoplasm</location>
    </subcellularLocation>
</comment>
<evidence type="ECO:0000256" key="1">
    <source>
        <dbReference type="ARBA" id="ARBA00004604"/>
    </source>
</evidence>
<keyword evidence="4" id="KW-0539">Nucleus</keyword>
<proteinExistence type="inferred from homology"/>
<sequence length="904" mass="103396">MARSKPSSSKKQPKRGVDFKKIKRKIGRKLPPPKNATNTEIKSKAIILPEQSVASERAGLAVSKKGLTLKELLQQTSHHNAKVRRDALTGIRDLVLKYPAELTLHKLAIIEKLRERISDEDKVVRETLYQLLKLVIFPALKKDVPGSLISLMMAYIFNGMTHLATDIRLMAFKFFDLVVQHYPSSFFMYAEKVLQNYEDILRKNHIYLQDRSKLKNALVGLVRCLSLLPCNRRTVDPSYGKNTETQGSLHAYELEVPKEHTDFSSIIKRLEDILPILVNCFQDFIPLVHPMSSLDAQSFDCMLYLLRSIDLSVKFFLYGIDKHQTDFGVTKPTYNEKDMPVWGEIATPVFLRKFLEVFPLNQLHNTSGKDEDKFFILNIEITEIFLHSNEWIFTSAILMERFLEFIENLLSGKIRFNSRSGKALQEKHLTSLLPFIPRLVSLVANTWKSRLLQAFTMAFKDCKPESTLNLAFLSAIEEMLLPSKRQGILLLDASEPEILDHQITWIRELPVLLVRLGDTLSSLSKVILHLLLRLGQYAPMNSSLAWEYDIMQHTLGEFYSMCLDDGSILYGPFMKLPKDCQELSVCCLYYFSSLDSLLLRSLVYCCLCDNLEPSVLFRIIDVLHSAYKIGHLQLVDLISFFVTLVARWKVLPGRLYTHVENAKKISNRETFKAITGAVCSCLRQMGDDALIFQIVQRVILDEIPLNPPIDNLCGMLRLLVILDSRPTKLSEQSIIILSNSISEYLIDAASYIPENGDEVTDSNQISICQYYLVPCFFLFDRSDKLLNLVLDLMGSSIGEDNSSLACNHDTQHTLDLSSRIVAVVSILLYMHQDIKIRRRLSSCKGEITRILQKMRLQLMQSSNEMGNTLEERHKIQFSFDRLKIAAGQLNCWDADELKIISLFE</sequence>
<evidence type="ECO:0000256" key="2">
    <source>
        <dbReference type="ARBA" id="ARBA00004642"/>
    </source>
</evidence>
<dbReference type="GeneID" id="104607981"/>
<evidence type="ECO:0000259" key="7">
    <source>
        <dbReference type="Pfam" id="PF25781"/>
    </source>
</evidence>
<dbReference type="RefSeq" id="XP_010272091.1">
    <property type="nucleotide sequence ID" value="XM_010273789.2"/>
</dbReference>
<keyword evidence="8" id="KW-1185">Reference proteome</keyword>
<dbReference type="AlphaFoldDB" id="A0A1U8B7Y5"/>
<dbReference type="Proteomes" id="UP000189703">
    <property type="component" value="Unplaced"/>
</dbReference>
<dbReference type="InterPro" id="IPR057949">
    <property type="entry name" value="TPR_TEX10"/>
</dbReference>
<organism evidence="8 9">
    <name type="scientific">Nelumbo nucifera</name>
    <name type="common">Sacred lotus</name>
    <dbReference type="NCBI Taxonomy" id="4432"/>
    <lineage>
        <taxon>Eukaryota</taxon>
        <taxon>Viridiplantae</taxon>
        <taxon>Streptophyta</taxon>
        <taxon>Embryophyta</taxon>
        <taxon>Tracheophyta</taxon>
        <taxon>Spermatophyta</taxon>
        <taxon>Magnoliopsida</taxon>
        <taxon>Proteales</taxon>
        <taxon>Nelumbonaceae</taxon>
        <taxon>Nelumbo</taxon>
    </lineage>
</organism>